<keyword evidence="1" id="KW-1133">Transmembrane helix</keyword>
<dbReference type="Ensembl" id="ENSCWAT00000007524.1">
    <property type="protein sequence ID" value="ENSCWAP00000006917.1"/>
    <property type="gene ID" value="ENSCWAG00000005369.1"/>
</dbReference>
<keyword evidence="3" id="KW-1185">Reference proteome</keyword>
<feature type="transmembrane region" description="Helical" evidence="1">
    <location>
        <begin position="136"/>
        <end position="153"/>
    </location>
</feature>
<reference evidence="2" key="2">
    <citation type="submission" date="2025-09" db="UniProtKB">
        <authorList>
            <consortium name="Ensembl"/>
        </authorList>
    </citation>
    <scope>IDENTIFICATION</scope>
</reference>
<dbReference type="GeneTree" id="ENSGT00940000166698"/>
<dbReference type="PANTHER" id="PTHR24147">
    <property type="entry name" value="ANKYRIN REPEAT DOMAIN 36-RELATED"/>
    <property type="match status" value="1"/>
</dbReference>
<dbReference type="Proteomes" id="UP000694540">
    <property type="component" value="Unplaced"/>
</dbReference>
<dbReference type="PANTHER" id="PTHR24147:SF60">
    <property type="entry name" value="ANKYRIN REPEAT DOMAIN-CONTAINING PROTEIN 26-RELATED"/>
    <property type="match status" value="1"/>
</dbReference>
<reference evidence="2" key="1">
    <citation type="submission" date="2025-08" db="UniProtKB">
        <authorList>
            <consortium name="Ensembl"/>
        </authorList>
    </citation>
    <scope>IDENTIFICATION</scope>
</reference>
<sequence>PIGLVLGSGRGEKPRGRCAVSEAHWLDQPGYHIRDKDLGKIHKAACVGDVARVQQILLLRKSGLNDKDKKNRLSSASKMNVQAFCWNTVPTQISWISVATLPSTMLSLVRIPPSQQCCFHTMPALKQETRYGSANFILLIYTVVGFYLQVFYLQHCVY</sequence>
<dbReference type="AlphaFoldDB" id="A0A8C3W0H2"/>
<proteinExistence type="predicted"/>
<accession>A0A8C3W0H2</accession>
<keyword evidence="1" id="KW-0472">Membrane</keyword>
<keyword evidence="1" id="KW-0812">Transmembrane</keyword>
<evidence type="ECO:0000313" key="2">
    <source>
        <dbReference type="Ensembl" id="ENSCWAP00000006917.1"/>
    </source>
</evidence>
<evidence type="ECO:0000313" key="3">
    <source>
        <dbReference type="Proteomes" id="UP000694540"/>
    </source>
</evidence>
<evidence type="ECO:0000256" key="1">
    <source>
        <dbReference type="SAM" id="Phobius"/>
    </source>
</evidence>
<protein>
    <submittedName>
        <fullName evidence="2">Uncharacterized protein</fullName>
    </submittedName>
</protein>
<name>A0A8C3W0H2_9CETA</name>
<organism evidence="2 3">
    <name type="scientific">Catagonus wagneri</name>
    <name type="common">Chacoan peccary</name>
    <dbReference type="NCBI Taxonomy" id="51154"/>
    <lineage>
        <taxon>Eukaryota</taxon>
        <taxon>Metazoa</taxon>
        <taxon>Chordata</taxon>
        <taxon>Craniata</taxon>
        <taxon>Vertebrata</taxon>
        <taxon>Euteleostomi</taxon>
        <taxon>Mammalia</taxon>
        <taxon>Eutheria</taxon>
        <taxon>Laurasiatheria</taxon>
        <taxon>Artiodactyla</taxon>
        <taxon>Suina</taxon>
        <taxon>Tayassuidae</taxon>
        <taxon>Catagonus</taxon>
    </lineage>
</organism>
<dbReference type="InterPro" id="IPR050657">
    <property type="entry name" value="Ankyrin_repeat_domain"/>
</dbReference>